<sequence length="56" mass="6050">MSLSQLAGQRAALEIQLKACALSDPRRPQLLADYQRVSLALRSVTESIRGIGGINL</sequence>
<dbReference type="Proteomes" id="UP001167796">
    <property type="component" value="Unassembled WGS sequence"/>
</dbReference>
<keyword evidence="2" id="KW-1185">Reference proteome</keyword>
<reference evidence="1" key="1">
    <citation type="submission" date="2023-07" db="EMBL/GenBank/DDBJ databases">
        <authorList>
            <person name="Kim M.K."/>
        </authorList>
    </citation>
    <scope>NUCLEOTIDE SEQUENCE</scope>
    <source>
        <strain evidence="1">M29</strain>
    </source>
</reference>
<dbReference type="EMBL" id="JAUQSX010000015">
    <property type="protein sequence ID" value="MDO7849243.1"/>
    <property type="molecule type" value="Genomic_DNA"/>
</dbReference>
<name>A0ABT9AI50_9BACT</name>
<evidence type="ECO:0000313" key="2">
    <source>
        <dbReference type="Proteomes" id="UP001167796"/>
    </source>
</evidence>
<protein>
    <recommendedName>
        <fullName evidence="3">EscE/YscE/SsaE family type III secretion system needle protein co-chaperone</fullName>
    </recommendedName>
</protein>
<organism evidence="1 2">
    <name type="scientific">Hymenobacter mellowenesis</name>
    <dbReference type="NCBI Taxonomy" id="3063995"/>
    <lineage>
        <taxon>Bacteria</taxon>
        <taxon>Pseudomonadati</taxon>
        <taxon>Bacteroidota</taxon>
        <taxon>Cytophagia</taxon>
        <taxon>Cytophagales</taxon>
        <taxon>Hymenobacteraceae</taxon>
        <taxon>Hymenobacter</taxon>
    </lineage>
</organism>
<gene>
    <name evidence="1" type="ORF">Q5H92_22960</name>
</gene>
<accession>A0ABT9AI50</accession>
<dbReference type="RefSeq" id="WP_305013911.1">
    <property type="nucleotide sequence ID" value="NZ_JAUQSX010000015.1"/>
</dbReference>
<evidence type="ECO:0008006" key="3">
    <source>
        <dbReference type="Google" id="ProtNLM"/>
    </source>
</evidence>
<proteinExistence type="predicted"/>
<evidence type="ECO:0000313" key="1">
    <source>
        <dbReference type="EMBL" id="MDO7849243.1"/>
    </source>
</evidence>
<comment type="caution">
    <text evidence="1">The sequence shown here is derived from an EMBL/GenBank/DDBJ whole genome shotgun (WGS) entry which is preliminary data.</text>
</comment>